<sequence>MQPENSPEFSLFDQLFAGNGLNGGYPAAQSSFCSSSFFPMEMLEFSDDHQTNKADRQARAFAASENHKEAERKRRERINGHLDRLRALLLCNSKTDKASLLAKVVQRVRELKQQTSEIMQLDQTFPSEADEITVLQNHDSVDGKSIVKASLCCEDRVDLITDLIEILKPLPLSPLRAEMATMGGRMRNVIVLAGDKDQTDESVLLLRDALKTLVLRSSYVADQRSKRRRMLDQMILR</sequence>
<dbReference type="AlphaFoldDB" id="A0A2G9HQY3"/>
<dbReference type="Gene3D" id="4.10.280.10">
    <property type="entry name" value="Helix-loop-helix DNA-binding domain"/>
    <property type="match status" value="1"/>
</dbReference>
<dbReference type="STRING" id="429701.A0A2G9HQY3"/>
<organism evidence="7 8">
    <name type="scientific">Handroanthus impetiginosus</name>
    <dbReference type="NCBI Taxonomy" id="429701"/>
    <lineage>
        <taxon>Eukaryota</taxon>
        <taxon>Viridiplantae</taxon>
        <taxon>Streptophyta</taxon>
        <taxon>Embryophyta</taxon>
        <taxon>Tracheophyta</taxon>
        <taxon>Spermatophyta</taxon>
        <taxon>Magnoliopsida</taxon>
        <taxon>eudicotyledons</taxon>
        <taxon>Gunneridae</taxon>
        <taxon>Pentapetalae</taxon>
        <taxon>asterids</taxon>
        <taxon>lamiids</taxon>
        <taxon>Lamiales</taxon>
        <taxon>Bignoniaceae</taxon>
        <taxon>Crescentiina</taxon>
        <taxon>Tabebuia alliance</taxon>
        <taxon>Handroanthus</taxon>
    </lineage>
</organism>
<comment type="caution">
    <text evidence="7">The sequence shown here is derived from an EMBL/GenBank/DDBJ whole genome shotgun (WGS) entry which is preliminary data.</text>
</comment>
<keyword evidence="3" id="KW-0238">DNA-binding</keyword>
<evidence type="ECO:0000256" key="2">
    <source>
        <dbReference type="ARBA" id="ARBA00023015"/>
    </source>
</evidence>
<evidence type="ECO:0000313" key="8">
    <source>
        <dbReference type="Proteomes" id="UP000231279"/>
    </source>
</evidence>
<evidence type="ECO:0000256" key="3">
    <source>
        <dbReference type="ARBA" id="ARBA00023125"/>
    </source>
</evidence>
<keyword evidence="8" id="KW-1185">Reference proteome</keyword>
<comment type="subcellular location">
    <subcellularLocation>
        <location evidence="1">Nucleus</location>
    </subcellularLocation>
</comment>
<dbReference type="Proteomes" id="UP000231279">
    <property type="component" value="Unassembled WGS sequence"/>
</dbReference>
<keyword evidence="5" id="KW-0539">Nucleus</keyword>
<dbReference type="Pfam" id="PF00010">
    <property type="entry name" value="HLH"/>
    <property type="match status" value="1"/>
</dbReference>
<dbReference type="CDD" id="cd11455">
    <property type="entry name" value="bHLH_AtAIG1_like"/>
    <property type="match status" value="1"/>
</dbReference>
<evidence type="ECO:0000313" key="7">
    <source>
        <dbReference type="EMBL" id="PIN19938.1"/>
    </source>
</evidence>
<dbReference type="PANTHER" id="PTHR45844">
    <property type="entry name" value="TRANSCRIPTION FACTOR BHLH30"/>
    <property type="match status" value="1"/>
</dbReference>
<gene>
    <name evidence="7" type="ORF">CDL12_07379</name>
</gene>
<dbReference type="GO" id="GO:0003677">
    <property type="term" value="F:DNA binding"/>
    <property type="evidence" value="ECO:0007669"/>
    <property type="project" value="UniProtKB-KW"/>
</dbReference>
<evidence type="ECO:0000259" key="6">
    <source>
        <dbReference type="PROSITE" id="PS50888"/>
    </source>
</evidence>
<evidence type="ECO:0000256" key="4">
    <source>
        <dbReference type="ARBA" id="ARBA00023163"/>
    </source>
</evidence>
<dbReference type="EMBL" id="NKXS01001197">
    <property type="protein sequence ID" value="PIN19938.1"/>
    <property type="molecule type" value="Genomic_DNA"/>
</dbReference>
<dbReference type="InterPro" id="IPR036638">
    <property type="entry name" value="HLH_DNA-bd_sf"/>
</dbReference>
<keyword evidence="2" id="KW-0805">Transcription regulation</keyword>
<reference evidence="8" key="1">
    <citation type="journal article" date="2018" name="Gigascience">
        <title>Genome assembly of the Pink Ipe (Handroanthus impetiginosus, Bignoniaceae), a highly valued, ecologically keystone Neotropical timber forest tree.</title>
        <authorList>
            <person name="Silva-Junior O.B."/>
            <person name="Grattapaglia D."/>
            <person name="Novaes E."/>
            <person name="Collevatti R.G."/>
        </authorList>
    </citation>
    <scope>NUCLEOTIDE SEQUENCE [LARGE SCALE GENOMIC DNA]</scope>
    <source>
        <strain evidence="8">cv. UFG-1</strain>
    </source>
</reference>
<dbReference type="InterPro" id="IPR045847">
    <property type="entry name" value="AIG1-like"/>
</dbReference>
<dbReference type="GO" id="GO:0046983">
    <property type="term" value="F:protein dimerization activity"/>
    <property type="evidence" value="ECO:0007669"/>
    <property type="project" value="InterPro"/>
</dbReference>
<dbReference type="OrthoDB" id="71302at2759"/>
<keyword evidence="4" id="KW-0804">Transcription</keyword>
<evidence type="ECO:0000256" key="1">
    <source>
        <dbReference type="ARBA" id="ARBA00004123"/>
    </source>
</evidence>
<proteinExistence type="predicted"/>
<dbReference type="InterPro" id="IPR011598">
    <property type="entry name" value="bHLH_dom"/>
</dbReference>
<dbReference type="GO" id="GO:0003700">
    <property type="term" value="F:DNA-binding transcription factor activity"/>
    <property type="evidence" value="ECO:0007669"/>
    <property type="project" value="InterPro"/>
</dbReference>
<evidence type="ECO:0000256" key="5">
    <source>
        <dbReference type="ARBA" id="ARBA00023242"/>
    </source>
</evidence>
<feature type="domain" description="BHLH" evidence="6">
    <location>
        <begin position="62"/>
        <end position="111"/>
    </location>
</feature>
<dbReference type="PANTHER" id="PTHR45844:SF19">
    <property type="entry name" value="TRANSCRIPTION FACTOR BHLH106-RELATED"/>
    <property type="match status" value="1"/>
</dbReference>
<name>A0A2G9HQY3_9LAMI</name>
<accession>A0A2G9HQY3</accession>
<dbReference type="SUPFAM" id="SSF47459">
    <property type="entry name" value="HLH, helix-loop-helix DNA-binding domain"/>
    <property type="match status" value="1"/>
</dbReference>
<dbReference type="SMART" id="SM00353">
    <property type="entry name" value="HLH"/>
    <property type="match status" value="1"/>
</dbReference>
<dbReference type="GO" id="GO:0005634">
    <property type="term" value="C:nucleus"/>
    <property type="evidence" value="ECO:0007669"/>
    <property type="project" value="UniProtKB-SubCell"/>
</dbReference>
<protein>
    <recommendedName>
        <fullName evidence="6">BHLH domain-containing protein</fullName>
    </recommendedName>
</protein>
<dbReference type="PROSITE" id="PS50888">
    <property type="entry name" value="BHLH"/>
    <property type="match status" value="1"/>
</dbReference>